<organism evidence="1 2">
    <name type="scientific">Desulfoprunum benzoelyticum</name>
    <dbReference type="NCBI Taxonomy" id="1506996"/>
    <lineage>
        <taxon>Bacteria</taxon>
        <taxon>Pseudomonadati</taxon>
        <taxon>Thermodesulfobacteriota</taxon>
        <taxon>Desulfobulbia</taxon>
        <taxon>Desulfobulbales</taxon>
        <taxon>Desulfobulbaceae</taxon>
        <taxon>Desulfoprunum</taxon>
    </lineage>
</organism>
<comment type="caution">
    <text evidence="1">The sequence shown here is derived from an EMBL/GenBank/DDBJ whole genome shotgun (WGS) entry which is preliminary data.</text>
</comment>
<proteinExistence type="predicted"/>
<protein>
    <submittedName>
        <fullName evidence="1">Uncharacterized protein</fullName>
    </submittedName>
</protein>
<dbReference type="AlphaFoldDB" id="A0A840UXC5"/>
<dbReference type="RefSeq" id="WP_240191752.1">
    <property type="nucleotide sequence ID" value="NZ_JACHEO010000003.1"/>
</dbReference>
<reference evidence="1 2" key="1">
    <citation type="submission" date="2020-08" db="EMBL/GenBank/DDBJ databases">
        <title>Genomic Encyclopedia of Type Strains, Phase IV (KMG-IV): sequencing the most valuable type-strain genomes for metagenomic binning, comparative biology and taxonomic classification.</title>
        <authorList>
            <person name="Goeker M."/>
        </authorList>
    </citation>
    <scope>NUCLEOTIDE SEQUENCE [LARGE SCALE GENOMIC DNA]</scope>
    <source>
        <strain evidence="1 2">DSM 28570</strain>
    </source>
</reference>
<evidence type="ECO:0000313" key="2">
    <source>
        <dbReference type="Proteomes" id="UP000539642"/>
    </source>
</evidence>
<accession>A0A840UXC5</accession>
<dbReference type="Proteomes" id="UP000539642">
    <property type="component" value="Unassembled WGS sequence"/>
</dbReference>
<dbReference type="EMBL" id="JACHEO010000003">
    <property type="protein sequence ID" value="MBB5347338.1"/>
    <property type="molecule type" value="Genomic_DNA"/>
</dbReference>
<name>A0A840UXC5_9BACT</name>
<gene>
    <name evidence="1" type="ORF">HNQ81_001051</name>
</gene>
<keyword evidence="2" id="KW-1185">Reference proteome</keyword>
<evidence type="ECO:0000313" key="1">
    <source>
        <dbReference type="EMBL" id="MBB5347338.1"/>
    </source>
</evidence>
<sequence>MSNPSRRSPRPRTLTESAFIPRIKCPHCGNDLEFFEVSEDAVVVTHYVQNPDSSFSIEDRSIQSTGESRLFCGSCEEDLSELHQRFSNMIF</sequence>